<dbReference type="AlphaFoldDB" id="A0A0R2AMT4"/>
<keyword evidence="11" id="KW-1185">Reference proteome</keyword>
<dbReference type="InterPro" id="IPR050095">
    <property type="entry name" value="ECF_ABC_transporter_ATP-bd"/>
</dbReference>
<dbReference type="OrthoDB" id="501320at2"/>
<dbReference type="InterPro" id="IPR015856">
    <property type="entry name" value="ABC_transpr_CbiO/EcfA_su"/>
</dbReference>
<keyword evidence="3" id="KW-0813">Transport</keyword>
<evidence type="ECO:0000313" key="10">
    <source>
        <dbReference type="EMBL" id="KRM67973.1"/>
    </source>
</evidence>
<evidence type="ECO:0000256" key="7">
    <source>
        <dbReference type="ARBA" id="ARBA00022967"/>
    </source>
</evidence>
<dbReference type="InterPro" id="IPR027417">
    <property type="entry name" value="P-loop_NTPase"/>
</dbReference>
<organism evidence="10 11">
    <name type="scientific">Apilactobacillus ozensis DSM 23829 = JCM 17196</name>
    <dbReference type="NCBI Taxonomy" id="1423781"/>
    <lineage>
        <taxon>Bacteria</taxon>
        <taxon>Bacillati</taxon>
        <taxon>Bacillota</taxon>
        <taxon>Bacilli</taxon>
        <taxon>Lactobacillales</taxon>
        <taxon>Lactobacillaceae</taxon>
        <taxon>Apilactobacillus</taxon>
    </lineage>
</organism>
<evidence type="ECO:0000256" key="3">
    <source>
        <dbReference type="ARBA" id="ARBA00022448"/>
    </source>
</evidence>
<keyword evidence="5" id="KW-0547">Nucleotide-binding</keyword>
<protein>
    <submittedName>
        <fullName evidence="10">ABC transporter family protein</fullName>
    </submittedName>
</protein>
<dbReference type="SMART" id="SM00382">
    <property type="entry name" value="AAA"/>
    <property type="match status" value="1"/>
</dbReference>
<name>A0A0R2AMT4_9LACO</name>
<dbReference type="SUPFAM" id="SSF52540">
    <property type="entry name" value="P-loop containing nucleoside triphosphate hydrolases"/>
    <property type="match status" value="1"/>
</dbReference>
<feature type="domain" description="ABC transporter" evidence="9">
    <location>
        <begin position="2"/>
        <end position="240"/>
    </location>
</feature>
<dbReference type="GO" id="GO:0042626">
    <property type="term" value="F:ATPase-coupled transmembrane transporter activity"/>
    <property type="evidence" value="ECO:0007669"/>
    <property type="project" value="TreeGrafter"/>
</dbReference>
<evidence type="ECO:0000313" key="11">
    <source>
        <dbReference type="Proteomes" id="UP000052012"/>
    </source>
</evidence>
<dbReference type="CDD" id="cd03225">
    <property type="entry name" value="ABC_cobalt_CbiO_domain1"/>
    <property type="match status" value="1"/>
</dbReference>
<evidence type="ECO:0000259" key="9">
    <source>
        <dbReference type="PROSITE" id="PS50893"/>
    </source>
</evidence>
<dbReference type="InterPro" id="IPR003439">
    <property type="entry name" value="ABC_transporter-like_ATP-bd"/>
</dbReference>
<dbReference type="InterPro" id="IPR003593">
    <property type="entry name" value="AAA+_ATPase"/>
</dbReference>
<dbReference type="GO" id="GO:0005524">
    <property type="term" value="F:ATP binding"/>
    <property type="evidence" value="ECO:0007669"/>
    <property type="project" value="UniProtKB-KW"/>
</dbReference>
<keyword evidence="6" id="KW-0067">ATP-binding</keyword>
<dbReference type="Proteomes" id="UP000052012">
    <property type="component" value="Unassembled WGS sequence"/>
</dbReference>
<accession>A0A0R2AMT4</accession>
<dbReference type="PANTHER" id="PTHR43553:SF27">
    <property type="entry name" value="ENERGY-COUPLING FACTOR TRANSPORTER ATP-BINDING PROTEIN ECFA2"/>
    <property type="match status" value="1"/>
</dbReference>
<dbReference type="PROSITE" id="PS50893">
    <property type="entry name" value="ABC_TRANSPORTER_2"/>
    <property type="match status" value="1"/>
</dbReference>
<reference evidence="10 11" key="1">
    <citation type="journal article" date="2015" name="Genome Announc.">
        <title>Expanding the biotechnology potential of lactobacilli through comparative genomics of 213 strains and associated genera.</title>
        <authorList>
            <person name="Sun Z."/>
            <person name="Harris H.M."/>
            <person name="McCann A."/>
            <person name="Guo C."/>
            <person name="Argimon S."/>
            <person name="Zhang W."/>
            <person name="Yang X."/>
            <person name="Jeffery I.B."/>
            <person name="Cooney J.C."/>
            <person name="Kagawa T.F."/>
            <person name="Liu W."/>
            <person name="Song Y."/>
            <person name="Salvetti E."/>
            <person name="Wrobel A."/>
            <person name="Rasinkangas P."/>
            <person name="Parkhill J."/>
            <person name="Rea M.C."/>
            <person name="O'Sullivan O."/>
            <person name="Ritari J."/>
            <person name="Douillard F.P."/>
            <person name="Paul Ross R."/>
            <person name="Yang R."/>
            <person name="Briner A.E."/>
            <person name="Felis G.E."/>
            <person name="de Vos W.M."/>
            <person name="Barrangou R."/>
            <person name="Klaenhammer T.R."/>
            <person name="Caufield P.W."/>
            <person name="Cui Y."/>
            <person name="Zhang H."/>
            <person name="O'Toole P.W."/>
        </authorList>
    </citation>
    <scope>NUCLEOTIDE SEQUENCE [LARGE SCALE GENOMIC DNA]</scope>
    <source>
        <strain evidence="10 11">DSM 23829</strain>
    </source>
</reference>
<dbReference type="RefSeq" id="WP_056966526.1">
    <property type="nucleotide sequence ID" value="NZ_AYYQ01000033.1"/>
</dbReference>
<dbReference type="STRING" id="1423781.FD06_GL000334"/>
<dbReference type="PANTHER" id="PTHR43553">
    <property type="entry name" value="HEAVY METAL TRANSPORTER"/>
    <property type="match status" value="1"/>
</dbReference>
<dbReference type="GO" id="GO:0043190">
    <property type="term" value="C:ATP-binding cassette (ABC) transporter complex"/>
    <property type="evidence" value="ECO:0007669"/>
    <property type="project" value="TreeGrafter"/>
</dbReference>
<keyword evidence="8" id="KW-0472">Membrane</keyword>
<sequence length="240" mass="26995">MFKLSDITFSYQDKIGLKNLNITIKKGETIGIMGPNGCGKSTLFKLLTGLISPQHGTYEFDNKLISSKSLRNPVISNYLHSHIGYVFQNSASQLFNESVTTELAFGPTQMGLSNQEIDIRVQDCLKLLDIEHLANRVPYQLSGGEQKLVAIGSILTMNPPVIIMDEPFNGLSPKYQKLVKQLLLKLKAVNKTLIISSHNYYYINDVIDRCLLFNEQHTLEKDLTPDVIENNADLKNSLEY</sequence>
<dbReference type="Gene3D" id="3.40.50.300">
    <property type="entry name" value="P-loop containing nucleotide triphosphate hydrolases"/>
    <property type="match status" value="1"/>
</dbReference>
<proteinExistence type="inferred from homology"/>
<evidence type="ECO:0000256" key="1">
    <source>
        <dbReference type="ARBA" id="ARBA00004202"/>
    </source>
</evidence>
<comment type="similarity">
    <text evidence="2">Belongs to the ABC transporter superfamily.</text>
</comment>
<dbReference type="PROSITE" id="PS00211">
    <property type="entry name" value="ABC_TRANSPORTER_1"/>
    <property type="match status" value="1"/>
</dbReference>
<dbReference type="EMBL" id="AYYQ01000033">
    <property type="protein sequence ID" value="KRM67973.1"/>
    <property type="molecule type" value="Genomic_DNA"/>
</dbReference>
<evidence type="ECO:0000256" key="5">
    <source>
        <dbReference type="ARBA" id="ARBA00022741"/>
    </source>
</evidence>
<dbReference type="GO" id="GO:0016887">
    <property type="term" value="F:ATP hydrolysis activity"/>
    <property type="evidence" value="ECO:0007669"/>
    <property type="project" value="InterPro"/>
</dbReference>
<comment type="subcellular location">
    <subcellularLocation>
        <location evidence="1">Cell membrane</location>
        <topology evidence="1">Peripheral membrane protein</topology>
    </subcellularLocation>
</comment>
<gene>
    <name evidence="10" type="ORF">FD06_GL000334</name>
</gene>
<dbReference type="PATRIC" id="fig|1423781.4.peg.341"/>
<dbReference type="InterPro" id="IPR017871">
    <property type="entry name" value="ABC_transporter-like_CS"/>
</dbReference>
<evidence type="ECO:0000256" key="4">
    <source>
        <dbReference type="ARBA" id="ARBA00022475"/>
    </source>
</evidence>
<comment type="caution">
    <text evidence="10">The sequence shown here is derived from an EMBL/GenBank/DDBJ whole genome shotgun (WGS) entry which is preliminary data.</text>
</comment>
<evidence type="ECO:0000256" key="2">
    <source>
        <dbReference type="ARBA" id="ARBA00005417"/>
    </source>
</evidence>
<dbReference type="Pfam" id="PF00005">
    <property type="entry name" value="ABC_tran"/>
    <property type="match status" value="1"/>
</dbReference>
<keyword evidence="4" id="KW-1003">Cell membrane</keyword>
<evidence type="ECO:0000256" key="6">
    <source>
        <dbReference type="ARBA" id="ARBA00022840"/>
    </source>
</evidence>
<evidence type="ECO:0000256" key="8">
    <source>
        <dbReference type="ARBA" id="ARBA00023136"/>
    </source>
</evidence>
<keyword evidence="7" id="KW-1278">Translocase</keyword>